<dbReference type="Pfam" id="PF06855">
    <property type="entry name" value="YozE_SAM_like"/>
    <property type="match status" value="1"/>
</dbReference>
<proteinExistence type="predicted"/>
<evidence type="ECO:0000313" key="3">
    <source>
        <dbReference type="Proteomes" id="UP001275315"/>
    </source>
</evidence>
<reference evidence="2 3" key="1">
    <citation type="submission" date="2023-10" db="EMBL/GenBank/DDBJ databases">
        <title>Virgibacillus soli CC-YMP-6 genome.</title>
        <authorList>
            <person name="Miliotis G."/>
            <person name="Sengupta P."/>
            <person name="Hameed A."/>
            <person name="Chuvochina M."/>
            <person name="Mcdonagh F."/>
            <person name="Simpson A.C."/>
            <person name="Singh N.K."/>
            <person name="Rekha P.D."/>
            <person name="Raman K."/>
            <person name="Hugenholtz P."/>
            <person name="Venkateswaran K."/>
        </authorList>
    </citation>
    <scope>NUCLEOTIDE SEQUENCE [LARGE SCALE GENOMIC DNA]</scope>
    <source>
        <strain evidence="2 3">CC-YMP-6</strain>
    </source>
</reference>
<dbReference type="InterPro" id="IPR036806">
    <property type="entry name" value="YozE_SAM-like_sf"/>
</dbReference>
<accession>A0ABU5CS64</accession>
<dbReference type="NCBIfam" id="NF010193">
    <property type="entry name" value="PRK13672.1"/>
    <property type="match status" value="1"/>
</dbReference>
<evidence type="ECO:0000313" key="2">
    <source>
        <dbReference type="EMBL" id="MDY0408265.1"/>
    </source>
</evidence>
<gene>
    <name evidence="2" type="ORF">RWD45_06435</name>
</gene>
<dbReference type="Gene3D" id="1.10.150.260">
    <property type="entry name" value="YozE SAM-like"/>
    <property type="match status" value="1"/>
</dbReference>
<keyword evidence="3" id="KW-1185">Reference proteome</keyword>
<dbReference type="PIRSF" id="PIRSF037262">
    <property type="entry name" value="UCP037262"/>
    <property type="match status" value="1"/>
</dbReference>
<feature type="domain" description="YozE SAM-like" evidence="1">
    <location>
        <begin position="3"/>
        <end position="68"/>
    </location>
</feature>
<name>A0ABU5CS64_9BACI</name>
<dbReference type="Proteomes" id="UP001275315">
    <property type="component" value="Unassembled WGS sequence"/>
</dbReference>
<organism evidence="2 3">
    <name type="scientific">Paracerasibacillus soli</name>
    <dbReference type="NCBI Taxonomy" id="480284"/>
    <lineage>
        <taxon>Bacteria</taxon>
        <taxon>Bacillati</taxon>
        <taxon>Bacillota</taxon>
        <taxon>Bacilli</taxon>
        <taxon>Bacillales</taxon>
        <taxon>Bacillaceae</taxon>
        <taxon>Paracerasibacillus</taxon>
    </lineage>
</organism>
<dbReference type="InterPro" id="IPR010673">
    <property type="entry name" value="UPF0346"/>
</dbReference>
<comment type="caution">
    <text evidence="2">The sequence shown here is derived from an EMBL/GenBank/DDBJ whole genome shotgun (WGS) entry which is preliminary data.</text>
</comment>
<dbReference type="InterPro" id="IPR023089">
    <property type="entry name" value="YozE_SAM-like"/>
</dbReference>
<dbReference type="EMBL" id="JAWDIQ010000001">
    <property type="protein sequence ID" value="MDY0408265.1"/>
    <property type="molecule type" value="Genomic_DNA"/>
</dbReference>
<protein>
    <submittedName>
        <fullName evidence="2">YozE family protein</fullName>
    </submittedName>
</protein>
<sequence>MRSFYHFSLTYRGKNVPDDESRLADWIFQDQNFPKHSVSYDELSNYLELYSPFPNALLIFDELWTAYQLTELKDR</sequence>
<dbReference type="SUPFAM" id="SSF140652">
    <property type="entry name" value="YozE-like"/>
    <property type="match status" value="1"/>
</dbReference>
<dbReference type="RefSeq" id="WP_320379012.1">
    <property type="nucleotide sequence ID" value="NZ_JAWDIQ010000001.1"/>
</dbReference>
<evidence type="ECO:0000259" key="1">
    <source>
        <dbReference type="Pfam" id="PF06855"/>
    </source>
</evidence>